<evidence type="ECO:0000313" key="2">
    <source>
        <dbReference type="EMBL" id="SMO73258.1"/>
    </source>
</evidence>
<gene>
    <name evidence="2" type="ORF">SAMN06265379_10662</name>
</gene>
<dbReference type="PROSITE" id="PS51257">
    <property type="entry name" value="PROKAR_LIPOPROTEIN"/>
    <property type="match status" value="1"/>
</dbReference>
<feature type="chain" id="PRO_5022216931" description="Lipoprotein" evidence="1">
    <location>
        <begin position="27"/>
        <end position="311"/>
    </location>
</feature>
<dbReference type="RefSeq" id="WP_142533773.1">
    <property type="nucleotide sequence ID" value="NZ_FXTB01000006.1"/>
</dbReference>
<sequence>MRKNLLLSCKLLAVLFLGTYILSSCQSDNKKKSSTEQDKIISSAQKQVDAQLMEDFNKSKLIFYSLPSPLETAMLIKRSGARYNQEILNPISNADNYNTNLKMALNLGVYSADLSYTSLFDQTQSTIQYMGCAKKMAEGLSIIDAIDENTINSLQDNMNNRDVVLEIISETFMSSNAYLKENDRAAISVMVLVGGWVEGLYLASALTNGSMENNKRLLDRIIYQKLSLITMMNLLESHSHNEDIQYLLGKMNELKGIFEQVKIVNTSKVESETDTENKVTIIKADSETYISKEVFEALIKKVTEIRTEFIS</sequence>
<evidence type="ECO:0008006" key="4">
    <source>
        <dbReference type="Google" id="ProtNLM"/>
    </source>
</evidence>
<dbReference type="EMBL" id="FXTB01000006">
    <property type="protein sequence ID" value="SMO73258.1"/>
    <property type="molecule type" value="Genomic_DNA"/>
</dbReference>
<dbReference type="AlphaFoldDB" id="A0A521DNQ4"/>
<evidence type="ECO:0000313" key="3">
    <source>
        <dbReference type="Proteomes" id="UP000319040"/>
    </source>
</evidence>
<name>A0A521DNQ4_SACCC</name>
<feature type="signal peptide" evidence="1">
    <location>
        <begin position="1"/>
        <end position="26"/>
    </location>
</feature>
<evidence type="ECO:0000256" key="1">
    <source>
        <dbReference type="SAM" id="SignalP"/>
    </source>
</evidence>
<dbReference type="OrthoDB" id="1116284at2"/>
<organism evidence="2 3">
    <name type="scientific">Saccharicrinis carchari</name>
    <dbReference type="NCBI Taxonomy" id="1168039"/>
    <lineage>
        <taxon>Bacteria</taxon>
        <taxon>Pseudomonadati</taxon>
        <taxon>Bacteroidota</taxon>
        <taxon>Bacteroidia</taxon>
        <taxon>Marinilabiliales</taxon>
        <taxon>Marinilabiliaceae</taxon>
        <taxon>Saccharicrinis</taxon>
    </lineage>
</organism>
<keyword evidence="3" id="KW-1185">Reference proteome</keyword>
<proteinExistence type="predicted"/>
<keyword evidence="1" id="KW-0732">Signal</keyword>
<accession>A0A521DNQ4</accession>
<dbReference type="Proteomes" id="UP000319040">
    <property type="component" value="Unassembled WGS sequence"/>
</dbReference>
<reference evidence="2 3" key="1">
    <citation type="submission" date="2017-05" db="EMBL/GenBank/DDBJ databases">
        <authorList>
            <person name="Varghese N."/>
            <person name="Submissions S."/>
        </authorList>
    </citation>
    <scope>NUCLEOTIDE SEQUENCE [LARGE SCALE GENOMIC DNA]</scope>
    <source>
        <strain evidence="2 3">DSM 27040</strain>
    </source>
</reference>
<protein>
    <recommendedName>
        <fullName evidence="4">Lipoprotein</fullName>
    </recommendedName>
</protein>